<dbReference type="Pfam" id="PF01935">
    <property type="entry name" value="DUF87"/>
    <property type="match status" value="1"/>
</dbReference>
<dbReference type="CDD" id="cd01127">
    <property type="entry name" value="TrwB_TraG_TraD_VirD4"/>
    <property type="match status" value="1"/>
</dbReference>
<evidence type="ECO:0000259" key="2">
    <source>
        <dbReference type="Pfam" id="PF01935"/>
    </source>
</evidence>
<feature type="compositionally biased region" description="Low complexity" evidence="1">
    <location>
        <begin position="454"/>
        <end position="466"/>
    </location>
</feature>
<proteinExistence type="predicted"/>
<protein>
    <submittedName>
        <fullName evidence="4">Type IV secretion system DNA-binding domain-containing protein</fullName>
    </submittedName>
</protein>
<evidence type="ECO:0000259" key="3">
    <source>
        <dbReference type="Pfam" id="PF12696"/>
    </source>
</evidence>
<dbReference type="SUPFAM" id="SSF52540">
    <property type="entry name" value="P-loop containing nucleoside triphosphate hydrolases"/>
    <property type="match status" value="1"/>
</dbReference>
<dbReference type="PANTHER" id="PTHR30121">
    <property type="entry name" value="UNCHARACTERIZED PROTEIN YJGR-RELATED"/>
    <property type="match status" value="1"/>
</dbReference>
<dbReference type="GO" id="GO:0003677">
    <property type="term" value="F:DNA binding"/>
    <property type="evidence" value="ECO:0007669"/>
    <property type="project" value="UniProtKB-KW"/>
</dbReference>
<accession>A0ABT4XUQ9</accession>
<dbReference type="Proteomes" id="UP001210720">
    <property type="component" value="Unassembled WGS sequence"/>
</dbReference>
<comment type="caution">
    <text evidence="4">The sequence shown here is derived from an EMBL/GenBank/DDBJ whole genome shotgun (WGS) entry which is preliminary data.</text>
</comment>
<dbReference type="Pfam" id="PF12696">
    <property type="entry name" value="TraG-D_C"/>
    <property type="match status" value="1"/>
</dbReference>
<dbReference type="InterPro" id="IPR027417">
    <property type="entry name" value="P-loop_NTPase"/>
</dbReference>
<dbReference type="EMBL" id="JAQIOY010000004">
    <property type="protein sequence ID" value="MDA7425704.1"/>
    <property type="molecule type" value="Genomic_DNA"/>
</dbReference>
<feature type="compositionally biased region" description="Polar residues" evidence="1">
    <location>
        <begin position="436"/>
        <end position="453"/>
    </location>
</feature>
<dbReference type="RefSeq" id="WP_271433062.1">
    <property type="nucleotide sequence ID" value="NZ_JAQIOY010000004.1"/>
</dbReference>
<feature type="domain" description="Helicase HerA central" evidence="2">
    <location>
        <begin position="46"/>
        <end position="84"/>
    </location>
</feature>
<evidence type="ECO:0000313" key="4">
    <source>
        <dbReference type="EMBL" id="MDA7425704.1"/>
    </source>
</evidence>
<sequence>MTSITRQKRQFPKLDLVLGTVSEDVINGLGEKIAAPPIIAPLNARQRHMHIVGSNGSGKSRFMRTLIQQDIQEGRGLCLIDPHGTQCADVLAWLGNRPRLAKHRKVRHFKIGNGEEVIAFNPLQTDDPRHASATAKRVSDAIGRLFSKEELRHQPLTQEVLVLLLMTLAETGLTLADYPLLLNYQNRPDVEPLLDQLQSTAAREQWKMLRAYKASEFTDYVSSVSRRLFTLMSNPVIETCFGQAEATIDLCRAMDDGEVLLFDLSDTDIFDAESAQLFGLLLMSSLFTQSKLRSNTHPYFLYVDESHRFLSGSNLAEIFEECRKYGLHMVLAHQNLGQLRDAGDRVFSTVVNEADIKVVFSIKEPDDAEYLVRLLYRGGQIDPNRIKDVLTKPTVVGYAIDYLETQSESTSLVKGSGSNDISGSAISLTPDGGMLTSPTQLGQVNSNSSTTLDTRASGTASSRSRSQTLMPILEDRPGGTWSVEDQVFVLADDIASLPRQHGVVSIGGRVNMKFRALDAPDERIGAGTLAAFLERLRQENPYLVKVEGKRAAPDLPKARLPHDPDFLE</sequence>
<reference evidence="4 5" key="1">
    <citation type="submission" date="2023-01" db="EMBL/GenBank/DDBJ databases">
        <title>Thalassococcus onchidii sp. nov., isolated from a marine invertebrate from the South China Sea.</title>
        <authorList>
            <person name="Xu S."/>
            <person name="Liu Z."/>
            <person name="Xu Y."/>
        </authorList>
    </citation>
    <scope>NUCLEOTIDE SEQUENCE [LARGE SCALE GENOMIC DNA]</scope>
    <source>
        <strain evidence="4 5">KCTC 32084</strain>
    </source>
</reference>
<keyword evidence="5" id="KW-1185">Reference proteome</keyword>
<evidence type="ECO:0000313" key="5">
    <source>
        <dbReference type="Proteomes" id="UP001210720"/>
    </source>
</evidence>
<dbReference type="InterPro" id="IPR032689">
    <property type="entry name" value="TraG-D_C"/>
</dbReference>
<feature type="domain" description="TraD/TraG TraM recognition site" evidence="3">
    <location>
        <begin position="300"/>
        <end position="372"/>
    </location>
</feature>
<dbReference type="Gene3D" id="3.40.50.300">
    <property type="entry name" value="P-loop containing nucleotide triphosphate hydrolases"/>
    <property type="match status" value="2"/>
</dbReference>
<keyword evidence="4" id="KW-0238">DNA-binding</keyword>
<feature type="region of interest" description="Disordered" evidence="1">
    <location>
        <begin position="432"/>
        <end position="476"/>
    </location>
</feature>
<gene>
    <name evidence="4" type="ORF">PFY00_13305</name>
</gene>
<organism evidence="4 5">
    <name type="scientific">Thalassococcus lentus</name>
    <dbReference type="NCBI Taxonomy" id="1210524"/>
    <lineage>
        <taxon>Bacteria</taxon>
        <taxon>Pseudomonadati</taxon>
        <taxon>Pseudomonadota</taxon>
        <taxon>Alphaproteobacteria</taxon>
        <taxon>Rhodobacterales</taxon>
        <taxon>Roseobacteraceae</taxon>
        <taxon>Thalassococcus</taxon>
    </lineage>
</organism>
<name>A0ABT4XUQ9_9RHOB</name>
<evidence type="ECO:0000256" key="1">
    <source>
        <dbReference type="SAM" id="MobiDB-lite"/>
    </source>
</evidence>
<dbReference type="InterPro" id="IPR051162">
    <property type="entry name" value="T4SS_component"/>
</dbReference>
<dbReference type="PANTHER" id="PTHR30121:SF11">
    <property type="entry name" value="AAA+ ATPASE DOMAIN-CONTAINING PROTEIN"/>
    <property type="match status" value="1"/>
</dbReference>
<dbReference type="InterPro" id="IPR002789">
    <property type="entry name" value="HerA_central"/>
</dbReference>